<reference evidence="3" key="1">
    <citation type="submission" date="2014-09" db="EMBL/GenBank/DDBJ databases">
        <authorList>
            <person name="Sharma Rahul"/>
            <person name="Thines Marco"/>
        </authorList>
    </citation>
    <scope>NUCLEOTIDE SEQUENCE [LARGE SCALE GENOMIC DNA]</scope>
</reference>
<feature type="compositionally biased region" description="Acidic residues" evidence="1">
    <location>
        <begin position="60"/>
        <end position="69"/>
    </location>
</feature>
<keyword evidence="3" id="KW-1185">Reference proteome</keyword>
<dbReference type="GeneID" id="36407307"/>
<evidence type="ECO:0000256" key="1">
    <source>
        <dbReference type="SAM" id="MobiDB-lite"/>
    </source>
</evidence>
<dbReference type="EMBL" id="CCYD01000610">
    <property type="protein sequence ID" value="CEG41940.1"/>
    <property type="molecule type" value="Genomic_DNA"/>
</dbReference>
<dbReference type="RefSeq" id="XP_024578309.1">
    <property type="nucleotide sequence ID" value="XM_024727764.1"/>
</dbReference>
<organism evidence="2 3">
    <name type="scientific">Plasmopara halstedii</name>
    <name type="common">Downy mildew of sunflower</name>
    <dbReference type="NCBI Taxonomy" id="4781"/>
    <lineage>
        <taxon>Eukaryota</taxon>
        <taxon>Sar</taxon>
        <taxon>Stramenopiles</taxon>
        <taxon>Oomycota</taxon>
        <taxon>Peronosporomycetes</taxon>
        <taxon>Peronosporales</taxon>
        <taxon>Peronosporaceae</taxon>
        <taxon>Plasmopara</taxon>
    </lineage>
</organism>
<protein>
    <submittedName>
        <fullName evidence="2">Uncharacterized protein</fullName>
    </submittedName>
</protein>
<feature type="region of interest" description="Disordered" evidence="1">
    <location>
        <begin position="15"/>
        <end position="69"/>
    </location>
</feature>
<dbReference type="Proteomes" id="UP000054928">
    <property type="component" value="Unassembled WGS sequence"/>
</dbReference>
<evidence type="ECO:0000313" key="3">
    <source>
        <dbReference type="Proteomes" id="UP000054928"/>
    </source>
</evidence>
<feature type="compositionally biased region" description="Polar residues" evidence="1">
    <location>
        <begin position="15"/>
        <end position="47"/>
    </location>
</feature>
<dbReference type="AlphaFoldDB" id="A0A0P1AMD5"/>
<name>A0A0P1AMD5_PLAHL</name>
<proteinExistence type="predicted"/>
<sequence>MIDVGVDGGVQMVNSSINTDRVNQTDRNIQARSQTSDVGIDNTQQTADVGIDNTPRMLDDIGEDMDIDG</sequence>
<dbReference type="OrthoDB" id="10365083at2759"/>
<evidence type="ECO:0000313" key="2">
    <source>
        <dbReference type="EMBL" id="CEG41940.1"/>
    </source>
</evidence>
<accession>A0A0P1AMD5</accession>